<sequence length="319" mass="34336">MSGAFNEISLGAPFTANPENVTRGTDPQVEHAVAEHEHDADVAPSTQTPAAAHGTAPETNGHDRRSSGNQTLAEDGEGSKTDGALAPPKRIGQQASASSSMDFVGDLEPHGVSVHRGKEEFAALERRFSNMSQHSNELERRTSIQRMTSRMSQASGFNKPQRIITQQSAADVEKAKAEEEEFNLAEILRSGREKQDQAGIKRKAVGVAWDELEVIGAGGLKINIRNFSSAIIEQVMMPALSLLGVFGYKPFASKPRTILHKNSGVLKPGEMCLVLGRPSAGCSTFLKSIANQRDGFMEVNGDVTYAGVGWKEMSKLYSG</sequence>
<dbReference type="OrthoDB" id="245989at2759"/>
<keyword evidence="1" id="KW-0813">Transport</keyword>
<evidence type="ECO:0000313" key="4">
    <source>
        <dbReference type="EMBL" id="RSH85137.1"/>
    </source>
</evidence>
<protein>
    <recommendedName>
        <fullName evidence="3">Pleiotropic ABC efflux transporter N-terminal domain-containing protein</fullName>
    </recommendedName>
</protein>
<organism evidence="4 5">
    <name type="scientific">Saitozyma podzolica</name>
    <dbReference type="NCBI Taxonomy" id="1890683"/>
    <lineage>
        <taxon>Eukaryota</taxon>
        <taxon>Fungi</taxon>
        <taxon>Dikarya</taxon>
        <taxon>Basidiomycota</taxon>
        <taxon>Agaricomycotina</taxon>
        <taxon>Tremellomycetes</taxon>
        <taxon>Tremellales</taxon>
        <taxon>Trimorphomycetaceae</taxon>
        <taxon>Saitozyma</taxon>
    </lineage>
</organism>
<evidence type="ECO:0000259" key="3">
    <source>
        <dbReference type="Pfam" id="PF14510"/>
    </source>
</evidence>
<dbReference type="PANTHER" id="PTHR19241">
    <property type="entry name" value="ATP-BINDING CASSETTE TRANSPORTER"/>
    <property type="match status" value="1"/>
</dbReference>
<proteinExistence type="predicted"/>
<reference evidence="4 5" key="1">
    <citation type="submission" date="2018-11" db="EMBL/GenBank/DDBJ databases">
        <title>Genome sequence of Saitozyma podzolica DSM 27192.</title>
        <authorList>
            <person name="Aliyu H."/>
            <person name="Gorte O."/>
            <person name="Ochsenreither K."/>
        </authorList>
    </citation>
    <scope>NUCLEOTIDE SEQUENCE [LARGE SCALE GENOMIC DNA]</scope>
    <source>
        <strain evidence="4 5">DSM 27192</strain>
    </source>
</reference>
<comment type="caution">
    <text evidence="4">The sequence shown here is derived from an EMBL/GenBank/DDBJ whole genome shotgun (WGS) entry which is preliminary data.</text>
</comment>
<dbReference type="EMBL" id="RSCD01000021">
    <property type="protein sequence ID" value="RSH85137.1"/>
    <property type="molecule type" value="Genomic_DNA"/>
</dbReference>
<name>A0A427Y229_9TREE</name>
<dbReference type="InterPro" id="IPR027417">
    <property type="entry name" value="P-loop_NTPase"/>
</dbReference>
<dbReference type="Proteomes" id="UP000279259">
    <property type="component" value="Unassembled WGS sequence"/>
</dbReference>
<keyword evidence="5" id="KW-1185">Reference proteome</keyword>
<feature type="domain" description="Pleiotropic ABC efflux transporter N-terminal" evidence="3">
    <location>
        <begin position="143"/>
        <end position="218"/>
    </location>
</feature>
<feature type="compositionally biased region" description="Basic and acidic residues" evidence="2">
    <location>
        <begin position="28"/>
        <end position="41"/>
    </location>
</feature>
<evidence type="ECO:0000313" key="5">
    <source>
        <dbReference type="Proteomes" id="UP000279259"/>
    </source>
</evidence>
<dbReference type="STRING" id="1890683.A0A427Y229"/>
<dbReference type="InterPro" id="IPR029481">
    <property type="entry name" value="ABC_trans_N"/>
</dbReference>
<feature type="region of interest" description="Disordered" evidence="2">
    <location>
        <begin position="1"/>
        <end position="110"/>
    </location>
</feature>
<dbReference type="AlphaFoldDB" id="A0A427Y229"/>
<dbReference type="Pfam" id="PF14510">
    <property type="entry name" value="ABC_trans_N"/>
    <property type="match status" value="1"/>
</dbReference>
<accession>A0A427Y229</accession>
<evidence type="ECO:0000256" key="2">
    <source>
        <dbReference type="SAM" id="MobiDB-lite"/>
    </source>
</evidence>
<dbReference type="Gene3D" id="3.40.50.300">
    <property type="entry name" value="P-loop containing nucleotide triphosphate hydrolases"/>
    <property type="match status" value="1"/>
</dbReference>
<evidence type="ECO:0000256" key="1">
    <source>
        <dbReference type="ARBA" id="ARBA00022448"/>
    </source>
</evidence>
<gene>
    <name evidence="4" type="ORF">EHS25_004944</name>
</gene>
<dbReference type="SUPFAM" id="SSF52540">
    <property type="entry name" value="P-loop containing nucleoside triphosphate hydrolases"/>
    <property type="match status" value="1"/>
</dbReference>